<evidence type="ECO:0000313" key="1">
    <source>
        <dbReference type="EMBL" id="CBL38468.1"/>
    </source>
</evidence>
<dbReference type="KEGG" id="bprl:CL2_15270"/>
<evidence type="ECO:0000313" key="2">
    <source>
        <dbReference type="Proteomes" id="UP000008960"/>
    </source>
</evidence>
<dbReference type="Proteomes" id="UP000008960">
    <property type="component" value="Chromosome"/>
</dbReference>
<protein>
    <recommendedName>
        <fullName evidence="3">HK97 gp10 family phage protein</fullName>
    </recommendedName>
</protein>
<accession>D4N0S3</accession>
<dbReference type="AlphaFoldDB" id="D4N0S3"/>
<organism evidence="1 2">
    <name type="scientific">Anaerostipes hadrus</name>
    <dbReference type="NCBI Taxonomy" id="649756"/>
    <lineage>
        <taxon>Bacteria</taxon>
        <taxon>Bacillati</taxon>
        <taxon>Bacillota</taxon>
        <taxon>Clostridia</taxon>
        <taxon>Lachnospirales</taxon>
        <taxon>Lachnospiraceae</taxon>
        <taxon>Anaerostipes</taxon>
    </lineage>
</organism>
<gene>
    <name evidence="1" type="ORF">CL2_15270</name>
</gene>
<dbReference type="RefSeq" id="WP_008390842.1">
    <property type="nucleotide sequence ID" value="NC_021016.1"/>
</dbReference>
<name>D4N0S3_ANAHA</name>
<reference evidence="1 2" key="1">
    <citation type="submission" date="2010-03" db="EMBL/GenBank/DDBJ databases">
        <title>The genome sequence of Clostridiales sp. SSC/2.</title>
        <authorList>
            <consortium name="metaHIT consortium -- http://www.metahit.eu/"/>
            <person name="Pajon A."/>
            <person name="Turner K."/>
            <person name="Parkhill J."/>
            <person name="Duncan S."/>
            <person name="Flint H."/>
        </authorList>
    </citation>
    <scope>NUCLEOTIDE SEQUENCE [LARGE SCALE GENOMIC DNA]</scope>
    <source>
        <strain evidence="1 2">SSC/2</strain>
    </source>
</reference>
<evidence type="ECO:0008006" key="3">
    <source>
        <dbReference type="Google" id="ProtNLM"/>
    </source>
</evidence>
<proteinExistence type="predicted"/>
<reference evidence="1 2" key="2">
    <citation type="submission" date="2010-03" db="EMBL/GenBank/DDBJ databases">
        <authorList>
            <person name="Pajon A."/>
        </authorList>
    </citation>
    <scope>NUCLEOTIDE SEQUENCE [LARGE SCALE GENOMIC DNA]</scope>
    <source>
        <strain evidence="1 2">SSC/2</strain>
    </source>
</reference>
<dbReference type="EMBL" id="FP929061">
    <property type="protein sequence ID" value="CBL38468.1"/>
    <property type="molecule type" value="Genomic_DNA"/>
</dbReference>
<dbReference type="PATRIC" id="fig|245018.3.peg.1825"/>
<sequence length="126" mass="14021">MLTIRQKGDFSKLTKYLIKAKEVAKFDSVLAKYGQRGIDALSKATPVDTGLTASSWYYEIEKGDKGVSIVFYNSNVNRGICIAVILQYGHGTRNGGWVEGRDYINPALQPIFNEIAEAAWKEVTEL</sequence>